<name>A0A0N0PBG6_PAPMA</name>
<evidence type="ECO:0000256" key="1">
    <source>
        <dbReference type="SAM" id="MobiDB-lite"/>
    </source>
</evidence>
<dbReference type="InParanoid" id="A0A0N0PBG6"/>
<protein>
    <submittedName>
        <fullName evidence="2">Uncharacterized protein</fullName>
    </submittedName>
</protein>
<accession>A0A0N0PBG6</accession>
<organism evidence="2 3">
    <name type="scientific">Papilio machaon</name>
    <name type="common">Old World swallowtail butterfly</name>
    <dbReference type="NCBI Taxonomy" id="76193"/>
    <lineage>
        <taxon>Eukaryota</taxon>
        <taxon>Metazoa</taxon>
        <taxon>Ecdysozoa</taxon>
        <taxon>Arthropoda</taxon>
        <taxon>Hexapoda</taxon>
        <taxon>Insecta</taxon>
        <taxon>Pterygota</taxon>
        <taxon>Neoptera</taxon>
        <taxon>Endopterygota</taxon>
        <taxon>Lepidoptera</taxon>
        <taxon>Glossata</taxon>
        <taxon>Ditrysia</taxon>
        <taxon>Papilionoidea</taxon>
        <taxon>Papilionidae</taxon>
        <taxon>Papilioninae</taxon>
        <taxon>Papilio</taxon>
    </lineage>
</organism>
<evidence type="ECO:0000313" key="2">
    <source>
        <dbReference type="EMBL" id="KPJ10046.1"/>
    </source>
</evidence>
<dbReference type="Proteomes" id="UP000053240">
    <property type="component" value="Unassembled WGS sequence"/>
</dbReference>
<dbReference type="EMBL" id="KQ461002">
    <property type="protein sequence ID" value="KPJ10046.1"/>
    <property type="molecule type" value="Genomic_DNA"/>
</dbReference>
<dbReference type="AlphaFoldDB" id="A0A0N0PBG6"/>
<feature type="region of interest" description="Disordered" evidence="1">
    <location>
        <begin position="52"/>
        <end position="90"/>
    </location>
</feature>
<sequence length="122" mass="12969">MRRNPRRQCRVAECELARPTTSRPALVCATTGDWIPVAPPALMTSSGAAIVGPPLPATSSTTPMRSGRPPPARLESSGVTPPPTAPATGGVVRRMRWHLLNESVMRAYFGATEGGTNLTMYI</sequence>
<keyword evidence="3" id="KW-1185">Reference proteome</keyword>
<evidence type="ECO:0000313" key="3">
    <source>
        <dbReference type="Proteomes" id="UP000053240"/>
    </source>
</evidence>
<proteinExistence type="predicted"/>
<gene>
    <name evidence="2" type="ORF">RR48_02198</name>
</gene>
<reference evidence="2 3" key="1">
    <citation type="journal article" date="2015" name="Nat. Commun.">
        <title>Outbred genome sequencing and CRISPR/Cas9 gene editing in butterflies.</title>
        <authorList>
            <person name="Li X."/>
            <person name="Fan D."/>
            <person name="Zhang W."/>
            <person name="Liu G."/>
            <person name="Zhang L."/>
            <person name="Zhao L."/>
            <person name="Fang X."/>
            <person name="Chen L."/>
            <person name="Dong Y."/>
            <person name="Chen Y."/>
            <person name="Ding Y."/>
            <person name="Zhao R."/>
            <person name="Feng M."/>
            <person name="Zhu Y."/>
            <person name="Feng Y."/>
            <person name="Jiang X."/>
            <person name="Zhu D."/>
            <person name="Xiang H."/>
            <person name="Feng X."/>
            <person name="Li S."/>
            <person name="Wang J."/>
            <person name="Zhang G."/>
            <person name="Kronforst M.R."/>
            <person name="Wang W."/>
        </authorList>
    </citation>
    <scope>NUCLEOTIDE SEQUENCE [LARGE SCALE GENOMIC DNA]</scope>
    <source>
        <strain evidence="2">Ya'a_city_454_Pm</strain>
        <tissue evidence="2">Whole body</tissue>
    </source>
</reference>